<feature type="compositionally biased region" description="Low complexity" evidence="1">
    <location>
        <begin position="568"/>
        <end position="579"/>
    </location>
</feature>
<dbReference type="Proteomes" id="UP001177023">
    <property type="component" value="Unassembled WGS sequence"/>
</dbReference>
<feature type="compositionally biased region" description="Low complexity" evidence="1">
    <location>
        <begin position="675"/>
        <end position="693"/>
    </location>
</feature>
<accession>A0AA36G036</accession>
<feature type="compositionally biased region" description="Pro residues" evidence="1">
    <location>
        <begin position="654"/>
        <end position="674"/>
    </location>
</feature>
<feature type="compositionally biased region" description="Low complexity" evidence="1">
    <location>
        <begin position="795"/>
        <end position="808"/>
    </location>
</feature>
<feature type="compositionally biased region" description="Polar residues" evidence="1">
    <location>
        <begin position="811"/>
        <end position="821"/>
    </location>
</feature>
<protein>
    <submittedName>
        <fullName evidence="2">Uncharacterized protein</fullName>
    </submittedName>
</protein>
<evidence type="ECO:0000256" key="1">
    <source>
        <dbReference type="SAM" id="MobiDB-lite"/>
    </source>
</evidence>
<evidence type="ECO:0000313" key="2">
    <source>
        <dbReference type="EMBL" id="CAJ0573386.1"/>
    </source>
</evidence>
<reference evidence="2" key="1">
    <citation type="submission" date="2023-06" db="EMBL/GenBank/DDBJ databases">
        <authorList>
            <person name="Delattre M."/>
        </authorList>
    </citation>
    <scope>NUCLEOTIDE SEQUENCE</scope>
    <source>
        <strain evidence="2">AF72</strain>
    </source>
</reference>
<organism evidence="2 3">
    <name type="scientific">Mesorhabditis spiculigera</name>
    <dbReference type="NCBI Taxonomy" id="96644"/>
    <lineage>
        <taxon>Eukaryota</taxon>
        <taxon>Metazoa</taxon>
        <taxon>Ecdysozoa</taxon>
        <taxon>Nematoda</taxon>
        <taxon>Chromadorea</taxon>
        <taxon>Rhabditida</taxon>
        <taxon>Rhabditina</taxon>
        <taxon>Rhabditomorpha</taxon>
        <taxon>Rhabditoidea</taxon>
        <taxon>Rhabditidae</taxon>
        <taxon>Mesorhabditinae</taxon>
        <taxon>Mesorhabditis</taxon>
    </lineage>
</organism>
<feature type="region of interest" description="Disordered" evidence="1">
    <location>
        <begin position="555"/>
        <end position="821"/>
    </location>
</feature>
<feature type="compositionally biased region" description="Low complexity" evidence="1">
    <location>
        <begin position="1096"/>
        <end position="1107"/>
    </location>
</feature>
<dbReference type="EMBL" id="CATQJA010002618">
    <property type="protein sequence ID" value="CAJ0573386.1"/>
    <property type="molecule type" value="Genomic_DNA"/>
</dbReference>
<feature type="region of interest" description="Disordered" evidence="1">
    <location>
        <begin position="1058"/>
        <end position="1117"/>
    </location>
</feature>
<dbReference type="AlphaFoldDB" id="A0AA36G036"/>
<feature type="compositionally biased region" description="Basic and acidic residues" evidence="1">
    <location>
        <begin position="626"/>
        <end position="650"/>
    </location>
</feature>
<feature type="compositionally biased region" description="Polar residues" evidence="1">
    <location>
        <begin position="702"/>
        <end position="713"/>
    </location>
</feature>
<name>A0AA36G036_9BILA</name>
<feature type="non-terminal residue" evidence="2">
    <location>
        <position position="1"/>
    </location>
</feature>
<comment type="caution">
    <text evidence="2">The sequence shown here is derived from an EMBL/GenBank/DDBJ whole genome shotgun (WGS) entry which is preliminary data.</text>
</comment>
<dbReference type="CDD" id="cd16449">
    <property type="entry name" value="RING-HC"/>
    <property type="match status" value="1"/>
</dbReference>
<sequence>MPKLATERYLAGQWQKGIIYLPKRASQMDLTALIDLCTCEMCHRIVKTAAKHKGCGCFFCFDCYGKAYKSNFLQCPGSRCQAKQRPRFLMMTTEIEPCPAVDQAIKEIGFKPGQTKVMILQLDANKRKVQQAIDTAQASLDEERLPKACPVIGTSPNPNLLDNSSAKIIFRRPEFYSNYTIRDPQMLGHRPPTTEFAKSRWAKRRRKLGDQMEREAAVAVRKEEKLIHLSSMAKKAVQFLKTMPRIVTEEDKERQKKLEKMDELYEKFLKEPKTSQRWTAEALWMLREEIRKSEAKKSPSDSDPQALSIYPSSSSLPSGFSALDLHPFFLKVPNTIRVSELLDYMMDTIERTEGMPFRRDVYTLVLKPVLQVVRARDIMVLRMSSLAPSQGMNGDSKMHTQENSPIAMPHSNGKPAVKPSNPPSLNGNAASFAQNLLKRGLICGNDGAAFQVLAETPAISKPQPDIKQKAAVPLQIEDQGNAALLITGCGTTNILSPDATVGQIRNKIWSNKAEELKLVYQFVKREGKEDAPLTPREYVAKMLPREAKIAEFYQAQVKKEEPEEEKATSSSATSEAPTPIQADQKMEEDSDSDGDYGAAPLLSQESYDEPYEDDPMEGPSTLEPMGAKKEGNDEQKMEVDPPNTERRDSVDNPIRPPGSVPLTPLTPPTPPTPKPHSSSSTPGPSTPTTSQLPQIRPHTSGFIPNSQMSQMQLQHLRRQAMQQTPVQPVGGLPQNKPVHRNENPPAHSNSSTPKQQTPGPSGINRTPPITAVPGPIRQPAAVPSGPGRHQPPPSQQRAQPQNQHRPPQATMPPTSSRGSWNQQAELQQQLMMAVQQHQVATGAVAPPLTNTQFVPIHDKATNQWNVQAFSVPAGFMLTPMPPPDPSLMGSMPQAPAPERPVIPPMPSPLPTAPIITPPQAQRITQPQILMGPPLSLASVLPNYQAGAQQQRQPPTFAVGPAPPQVIRMSMNHTRAPAQHVKAPSNRPPSGPSTSRPTQPLVRLVTQPAPRPAPLNLTTTSARQPSHPPVEAQPAPIPIQIKAPAQLQPKQSSVFPIRTMTSPVPPQLQVPSLQITEPAVSIEEPPQVSPPDEANRSGSSQSQGSHGSDVMPCLNPEN</sequence>
<feature type="compositionally biased region" description="Polar residues" evidence="1">
    <location>
        <begin position="746"/>
        <end position="759"/>
    </location>
</feature>
<feature type="compositionally biased region" description="Basic and acidic residues" evidence="1">
    <location>
        <begin position="557"/>
        <end position="567"/>
    </location>
</feature>
<feature type="compositionally biased region" description="Acidic residues" evidence="1">
    <location>
        <begin position="606"/>
        <end position="616"/>
    </location>
</feature>
<keyword evidence="3" id="KW-1185">Reference proteome</keyword>
<feature type="region of interest" description="Disordered" evidence="1">
    <location>
        <begin position="974"/>
        <end position="1033"/>
    </location>
</feature>
<proteinExistence type="predicted"/>
<evidence type="ECO:0000313" key="3">
    <source>
        <dbReference type="Proteomes" id="UP001177023"/>
    </source>
</evidence>
<gene>
    <name evidence="2" type="ORF">MSPICULIGERA_LOCUS11745</name>
</gene>